<dbReference type="SUPFAM" id="SSF56601">
    <property type="entry name" value="beta-lactamase/transpeptidase-like"/>
    <property type="match status" value="1"/>
</dbReference>
<dbReference type="Proteomes" id="UP000628775">
    <property type="component" value="Unassembled WGS sequence"/>
</dbReference>
<keyword evidence="3" id="KW-1185">Reference proteome</keyword>
<dbReference type="PANTHER" id="PTHR35333">
    <property type="entry name" value="BETA-LACTAMASE"/>
    <property type="match status" value="1"/>
</dbReference>
<dbReference type="GO" id="GO:0030655">
    <property type="term" value="P:beta-lactam antibiotic catabolic process"/>
    <property type="evidence" value="ECO:0007669"/>
    <property type="project" value="InterPro"/>
</dbReference>
<evidence type="ECO:0000313" key="3">
    <source>
        <dbReference type="Proteomes" id="UP000628775"/>
    </source>
</evidence>
<feature type="domain" description="Beta-lactamase class A catalytic" evidence="1">
    <location>
        <begin position="68"/>
        <end position="132"/>
    </location>
</feature>
<dbReference type="Gene3D" id="3.40.710.10">
    <property type="entry name" value="DD-peptidase/beta-lactamase superfamily"/>
    <property type="match status" value="1"/>
</dbReference>
<evidence type="ECO:0000313" key="2">
    <source>
        <dbReference type="EMBL" id="GGE51688.1"/>
    </source>
</evidence>
<dbReference type="InterPro" id="IPR012338">
    <property type="entry name" value="Beta-lactam/transpept-like"/>
</dbReference>
<reference evidence="2" key="2">
    <citation type="submission" date="2020-09" db="EMBL/GenBank/DDBJ databases">
        <authorList>
            <person name="Sun Q."/>
            <person name="Zhou Y."/>
        </authorList>
    </citation>
    <scope>NUCLEOTIDE SEQUENCE</scope>
    <source>
        <strain evidence="2">CGMCC 1.15371</strain>
    </source>
</reference>
<proteinExistence type="predicted"/>
<dbReference type="PANTHER" id="PTHR35333:SF3">
    <property type="entry name" value="BETA-LACTAMASE-TYPE TRANSPEPTIDASE FOLD CONTAINING PROTEIN"/>
    <property type="match status" value="1"/>
</dbReference>
<dbReference type="GO" id="GO:0008800">
    <property type="term" value="F:beta-lactamase activity"/>
    <property type="evidence" value="ECO:0007669"/>
    <property type="project" value="InterPro"/>
</dbReference>
<name>A0A8J3DZH4_9BACL</name>
<dbReference type="GO" id="GO:0046677">
    <property type="term" value="P:response to antibiotic"/>
    <property type="evidence" value="ECO:0007669"/>
    <property type="project" value="InterPro"/>
</dbReference>
<dbReference type="InterPro" id="IPR045155">
    <property type="entry name" value="Beta-lactam_cat"/>
</dbReference>
<dbReference type="AlphaFoldDB" id="A0A8J3DZH4"/>
<accession>A0A8J3DZH4</accession>
<sequence length="139" mass="15749">MKRRNGFRVNKFILVLIILLIAVVPLAGWSKPAEHQSAHRDKGPKKKTADHLSQQFARLEHTYDARLGVYALDTGNHRTVSYRSDERFAYASTYKALATGALLRHHSLGQLNERITYTSKDLVSYSPITEQHVDTGMTL</sequence>
<comment type="caution">
    <text evidence="2">The sequence shown here is derived from an EMBL/GenBank/DDBJ whole genome shotgun (WGS) entry which is preliminary data.</text>
</comment>
<dbReference type="InterPro" id="IPR000871">
    <property type="entry name" value="Beta-lactam_class-A"/>
</dbReference>
<organism evidence="2 3">
    <name type="scientific">Pullulanibacillus camelliae</name>
    <dbReference type="NCBI Taxonomy" id="1707096"/>
    <lineage>
        <taxon>Bacteria</taxon>
        <taxon>Bacillati</taxon>
        <taxon>Bacillota</taxon>
        <taxon>Bacilli</taxon>
        <taxon>Bacillales</taxon>
        <taxon>Sporolactobacillaceae</taxon>
        <taxon>Pullulanibacillus</taxon>
    </lineage>
</organism>
<gene>
    <name evidence="2" type="ORF">GCM10011391_33110</name>
</gene>
<dbReference type="PRINTS" id="PR00118">
    <property type="entry name" value="BLACTAMASEA"/>
</dbReference>
<protein>
    <recommendedName>
        <fullName evidence="1">Beta-lactamase class A catalytic domain-containing protein</fullName>
    </recommendedName>
</protein>
<dbReference type="EMBL" id="BMIR01000020">
    <property type="protein sequence ID" value="GGE51688.1"/>
    <property type="molecule type" value="Genomic_DNA"/>
</dbReference>
<dbReference type="Pfam" id="PF13354">
    <property type="entry name" value="Beta-lactamase2"/>
    <property type="match status" value="1"/>
</dbReference>
<reference evidence="2" key="1">
    <citation type="journal article" date="2014" name="Int. J. Syst. Evol. Microbiol.">
        <title>Complete genome sequence of Corynebacterium casei LMG S-19264T (=DSM 44701T), isolated from a smear-ripened cheese.</title>
        <authorList>
            <consortium name="US DOE Joint Genome Institute (JGI-PGF)"/>
            <person name="Walter F."/>
            <person name="Albersmeier A."/>
            <person name="Kalinowski J."/>
            <person name="Ruckert C."/>
        </authorList>
    </citation>
    <scope>NUCLEOTIDE SEQUENCE</scope>
    <source>
        <strain evidence="2">CGMCC 1.15371</strain>
    </source>
</reference>
<evidence type="ECO:0000259" key="1">
    <source>
        <dbReference type="Pfam" id="PF13354"/>
    </source>
</evidence>